<reference evidence="4" key="3">
    <citation type="submission" date="2017-06" db="EMBL/GenBank/DDBJ databases">
        <authorList>
            <person name="Cremers G."/>
        </authorList>
    </citation>
    <scope>NUCLEOTIDE SEQUENCE [LARGE SCALE GENOMIC DNA]</scope>
</reference>
<accession>A0A0N8KQ69</accession>
<gene>
    <name evidence="2" type="ORF">MNV_2420006</name>
    <name evidence="1" type="ORF">MPEBLZ_04150</name>
</gene>
<organism evidence="1 3">
    <name type="scientific">Candidatus Methanoperedens nitratireducens</name>
    <dbReference type="NCBI Taxonomy" id="1392998"/>
    <lineage>
        <taxon>Archaea</taxon>
        <taxon>Methanobacteriati</taxon>
        <taxon>Methanobacteriota</taxon>
        <taxon>Stenosarchaea group</taxon>
        <taxon>Methanomicrobia</taxon>
        <taxon>Methanosarcinales</taxon>
        <taxon>ANME-2 cluster</taxon>
        <taxon>Candidatus Methanoperedentaceae</taxon>
        <taxon>Candidatus Methanoperedens</taxon>
    </lineage>
</organism>
<keyword evidence="4" id="KW-1185">Reference proteome</keyword>
<dbReference type="Proteomes" id="UP000050360">
    <property type="component" value="Unassembled WGS sequence"/>
</dbReference>
<proteinExistence type="predicted"/>
<accession>A0A284VPK8</accession>
<dbReference type="AlphaFoldDB" id="A0A0N8KQ69"/>
<name>A0A0N8KQ69_9EURY</name>
<dbReference type="Proteomes" id="UP000218615">
    <property type="component" value="Unassembled WGS sequence"/>
</dbReference>
<protein>
    <submittedName>
        <fullName evidence="1">Uncharacterized protein</fullName>
    </submittedName>
</protein>
<dbReference type="RefSeq" id="WP_096205820.1">
    <property type="nucleotide sequence ID" value="NZ_FZMP01000160.1"/>
</dbReference>
<dbReference type="EMBL" id="LKCM01000381">
    <property type="protein sequence ID" value="KPQ41306.1"/>
    <property type="molecule type" value="Genomic_DNA"/>
</dbReference>
<evidence type="ECO:0000313" key="3">
    <source>
        <dbReference type="Proteomes" id="UP000050360"/>
    </source>
</evidence>
<reference evidence="1 3" key="1">
    <citation type="submission" date="2015-09" db="EMBL/GenBank/DDBJ databases">
        <title>A metagenomics-based metabolic model of nitrate-dependent anaerobic oxidation of methane by Methanoperedens-like archaea.</title>
        <authorList>
            <person name="Arshad A."/>
            <person name="Speth D.R."/>
            <person name="De Graaf R.M."/>
            <person name="Op Den Camp H.J."/>
            <person name="Jetten M.S."/>
            <person name="Welte C.U."/>
        </authorList>
    </citation>
    <scope>NUCLEOTIDE SEQUENCE [LARGE SCALE GENOMIC DNA]</scope>
</reference>
<evidence type="ECO:0000313" key="2">
    <source>
        <dbReference type="EMBL" id="SNQ61159.1"/>
    </source>
</evidence>
<dbReference type="OrthoDB" id="372651at2157"/>
<dbReference type="EMBL" id="FZMP01000160">
    <property type="protein sequence ID" value="SNQ61159.1"/>
    <property type="molecule type" value="Genomic_DNA"/>
</dbReference>
<evidence type="ECO:0000313" key="4">
    <source>
        <dbReference type="Proteomes" id="UP000218615"/>
    </source>
</evidence>
<reference evidence="2" key="2">
    <citation type="submission" date="2017-06" db="EMBL/GenBank/DDBJ databases">
        <authorList>
            <person name="Kim H.J."/>
            <person name="Triplett B.A."/>
        </authorList>
    </citation>
    <scope>NUCLEOTIDE SEQUENCE [LARGE SCALE GENOMIC DNA]</scope>
    <source>
        <strain evidence="2">Mnv1</strain>
    </source>
</reference>
<evidence type="ECO:0000313" key="1">
    <source>
        <dbReference type="EMBL" id="KPQ41306.1"/>
    </source>
</evidence>
<sequence length="62" mass="7467">METTLHEHDKEKWLVFGNLEIRITPRVERDFRALRGTLTSKKSSVDIVRKMRENDREQEARL</sequence>